<evidence type="ECO:0000313" key="8">
    <source>
        <dbReference type="EMBL" id="GEL91089.1"/>
    </source>
</evidence>
<dbReference type="Proteomes" id="UP000321830">
    <property type="component" value="Unassembled WGS sequence"/>
</dbReference>
<accession>A0A511J0B0</accession>
<proteinExistence type="inferred from homology"/>
<protein>
    <submittedName>
        <fullName evidence="8">Teichoic acid glycosylation protein GtcA</fullName>
    </submittedName>
</protein>
<evidence type="ECO:0000256" key="5">
    <source>
        <dbReference type="ARBA" id="ARBA00023136"/>
    </source>
</evidence>
<keyword evidence="5 6" id="KW-0472">Membrane</keyword>
<sequence length="154" mass="18209">MSLYYRFKHLLEEKGYWEIFIYLFFGGLATIVNIVSYAIALQYFKLSMPISNTISWICSALFAFITNKLWVFHSKSPNIWHFIIECLTFLFYRLLSYGMDMGSMLLLIKVMHINSYVAKVITQIIVVIANYVFSKLFVFKETEVIEEDFSEEQK</sequence>
<organism evidence="8 9">
    <name type="scientific">Enterococcus villorum</name>
    <dbReference type="NCBI Taxonomy" id="112904"/>
    <lineage>
        <taxon>Bacteria</taxon>
        <taxon>Bacillati</taxon>
        <taxon>Bacillota</taxon>
        <taxon>Bacilli</taxon>
        <taxon>Lactobacillales</taxon>
        <taxon>Enterococcaceae</taxon>
        <taxon>Enterococcus</taxon>
    </lineage>
</organism>
<feature type="transmembrane region" description="Helical" evidence="6">
    <location>
        <begin position="116"/>
        <end position="133"/>
    </location>
</feature>
<feature type="domain" description="GtrA/DPMS transmembrane" evidence="7">
    <location>
        <begin position="22"/>
        <end position="139"/>
    </location>
</feature>
<feature type="transmembrane region" description="Helical" evidence="6">
    <location>
        <begin position="53"/>
        <end position="72"/>
    </location>
</feature>
<reference evidence="8 9" key="1">
    <citation type="submission" date="2019-07" db="EMBL/GenBank/DDBJ databases">
        <title>Whole genome shotgun sequence of Enterococcus villorum NBRC 100699.</title>
        <authorList>
            <person name="Hosoyama A."/>
            <person name="Uohara A."/>
            <person name="Ohji S."/>
            <person name="Ichikawa N."/>
        </authorList>
    </citation>
    <scope>NUCLEOTIDE SEQUENCE [LARGE SCALE GENOMIC DNA]</scope>
    <source>
        <strain evidence="8 9">NBRC 100699</strain>
    </source>
</reference>
<evidence type="ECO:0000313" key="9">
    <source>
        <dbReference type="Proteomes" id="UP000321830"/>
    </source>
</evidence>
<evidence type="ECO:0000259" key="7">
    <source>
        <dbReference type="Pfam" id="PF04138"/>
    </source>
</evidence>
<evidence type="ECO:0000256" key="4">
    <source>
        <dbReference type="ARBA" id="ARBA00022989"/>
    </source>
</evidence>
<dbReference type="RefSeq" id="WP_010751414.1">
    <property type="nucleotide sequence ID" value="NZ_BJWF01000003.1"/>
</dbReference>
<dbReference type="PANTHER" id="PTHR38459:SF5">
    <property type="entry name" value="CELL WALL TEICHOIC ACID GLYCOSYLATION PROTEIN GTCA"/>
    <property type="match status" value="1"/>
</dbReference>
<comment type="subcellular location">
    <subcellularLocation>
        <location evidence="1">Membrane</location>
        <topology evidence="1">Multi-pass membrane protein</topology>
    </subcellularLocation>
</comment>
<evidence type="ECO:0000256" key="3">
    <source>
        <dbReference type="ARBA" id="ARBA00022692"/>
    </source>
</evidence>
<gene>
    <name evidence="8" type="primary">gtrA</name>
    <name evidence="8" type="ORF">EVI01_04260</name>
</gene>
<dbReference type="InterPro" id="IPR007267">
    <property type="entry name" value="GtrA_DPMS_TM"/>
</dbReference>
<dbReference type="InterPro" id="IPR051401">
    <property type="entry name" value="GtrA_CellWall_Glycosyl"/>
</dbReference>
<keyword evidence="3 6" id="KW-0812">Transmembrane</keyword>
<keyword evidence="4 6" id="KW-1133">Transmembrane helix</keyword>
<dbReference type="GO" id="GO:0000271">
    <property type="term" value="P:polysaccharide biosynthetic process"/>
    <property type="evidence" value="ECO:0007669"/>
    <property type="project" value="InterPro"/>
</dbReference>
<dbReference type="AlphaFoldDB" id="A0A511J0B0"/>
<evidence type="ECO:0000256" key="1">
    <source>
        <dbReference type="ARBA" id="ARBA00004141"/>
    </source>
</evidence>
<dbReference type="EMBL" id="BJWF01000003">
    <property type="protein sequence ID" value="GEL91089.1"/>
    <property type="molecule type" value="Genomic_DNA"/>
</dbReference>
<comment type="similarity">
    <text evidence="2">Belongs to the GtrA family.</text>
</comment>
<dbReference type="PANTHER" id="PTHR38459">
    <property type="entry name" value="PROPHAGE BACTOPRENOL-LINKED GLUCOSE TRANSLOCASE HOMOLOG"/>
    <property type="match status" value="1"/>
</dbReference>
<name>A0A511J0B0_9ENTE</name>
<feature type="transmembrane region" description="Helical" evidence="6">
    <location>
        <begin position="20"/>
        <end position="41"/>
    </location>
</feature>
<evidence type="ECO:0000256" key="2">
    <source>
        <dbReference type="ARBA" id="ARBA00009399"/>
    </source>
</evidence>
<dbReference type="GO" id="GO:0005886">
    <property type="term" value="C:plasma membrane"/>
    <property type="evidence" value="ECO:0007669"/>
    <property type="project" value="TreeGrafter"/>
</dbReference>
<evidence type="ECO:0000256" key="6">
    <source>
        <dbReference type="SAM" id="Phobius"/>
    </source>
</evidence>
<dbReference type="Pfam" id="PF04138">
    <property type="entry name" value="GtrA_DPMS_TM"/>
    <property type="match status" value="1"/>
</dbReference>
<feature type="transmembrane region" description="Helical" evidence="6">
    <location>
        <begin position="78"/>
        <end position="95"/>
    </location>
</feature>
<comment type="caution">
    <text evidence="8">The sequence shown here is derived from an EMBL/GenBank/DDBJ whole genome shotgun (WGS) entry which is preliminary data.</text>
</comment>